<sequence length="758" mass="82057">MIGIQFGLSLVFFVLFIGYFLTTETRKRMRLSVLLTLTLTGLCLSSLFMKDEAGAWKVKIKPGLDLRGGTQFLLELAGNTSRATLDQAVEVIRKRVDSVGVAEPVIQPVGENRIIVQIPGVSEEDKASYRRQLERVAKLEFTLVHERSDELVASAKDKSPKVPIDGQLLKLRDRQANGTVIETPIVVKRRTEISGKSVANAFRSVDQLGRAVVIIEFNPDGRQKFGQLTEQNIGRRLAVILDGEVYSAPVIRSAIYGSCEISGGNMSSVEAEELASVLKNPLESPVAIIDERGVDPSLGASSVRSGFQAGWVSLVAVGLFVLLYYRWLGLVSIFSLMLNILILLGLLAQFGFTLTLPGLAGLILTIGIGVDANVLVFERIREELSHHRTALEGVSSGFQRAFSSILDANVTTVMAAAILFWQGSGPVQGFATVLCLGIFSSMFAALIISRTGAEWLAELGGKSSLRMMRLFENSNINFLAMRKPAFILSGLLLLAGVFTVAVKGERVLGVDFTGGDLVTFRFTEKVDDGKVRAALGDQAETVQYQRSPVGGQEVLSLRTAFGSGEKAGETLAKEFPQAQFRQVQLDKVAGVVGGELKQKALIALILGMVAIFFYTMWRFETSFAIGAIVALLHDVLISLGLFALLGRELSLPMVGAILAVAGYSINDTIVIFDRIREFFRGGTGGDRVGVMNAAINQTLSRTLLTSGTTFLAVLILFLLGGRVINDFSLILLIGIVVGTYSSIFIASPIVLLFGKKRF</sequence>
<evidence type="ECO:0000256" key="1">
    <source>
        <dbReference type="ARBA" id="ARBA00004651"/>
    </source>
</evidence>
<keyword evidence="6 9" id="KW-1133">Transmembrane helix</keyword>
<dbReference type="HAMAP" id="MF_01463_B">
    <property type="entry name" value="SecD_B"/>
    <property type="match status" value="1"/>
</dbReference>
<comment type="subunit">
    <text evidence="10">Forms a complex with SecD. Part of the essential Sec protein translocation apparatus which comprises SecA, SecYEG and auxiliary proteins SecDF. Other proteins may also be involved.</text>
</comment>
<comment type="similarity">
    <text evidence="10">Belongs to the SecD/SecF family. SecF subfamily.</text>
</comment>
<comment type="caution">
    <text evidence="9">Lacks conserved residue(s) required for the propagation of feature annotation.</text>
</comment>
<dbReference type="Gene3D" id="3.30.70.3400">
    <property type="match status" value="1"/>
</dbReference>
<organism evidence="14 15">
    <name type="scientific">Verrucomicrobia subdivision 6 bacterium BACL9 MAG-120507-bin52</name>
    <dbReference type="NCBI Taxonomy" id="1655590"/>
    <lineage>
        <taxon>Bacteria</taxon>
        <taxon>Pseudomonadati</taxon>
        <taxon>Verrucomicrobiota</taxon>
        <taxon>Verrucomicrobiia</taxon>
        <taxon>Verrucomicrobiales</taxon>
        <taxon>Verrucomicrobia subdivision 6</taxon>
    </lineage>
</organism>
<evidence type="ECO:0000259" key="12">
    <source>
        <dbReference type="Pfam" id="PF21760"/>
    </source>
</evidence>
<evidence type="ECO:0000256" key="3">
    <source>
        <dbReference type="ARBA" id="ARBA00022475"/>
    </source>
</evidence>
<dbReference type="GO" id="GO:0065002">
    <property type="term" value="P:intracellular protein transmembrane transport"/>
    <property type="evidence" value="ECO:0007669"/>
    <property type="project" value="UniProtKB-UniRule"/>
</dbReference>
<comment type="subcellular location">
    <subcellularLocation>
        <location evidence="1 9">Cell membrane</location>
        <topology evidence="1 9">Multi-pass membrane protein</topology>
    </subcellularLocation>
</comment>
<dbReference type="SUPFAM" id="SSF82866">
    <property type="entry name" value="Multidrug efflux transporter AcrB transmembrane domain"/>
    <property type="match status" value="2"/>
</dbReference>
<feature type="transmembrane region" description="Helical" evidence="9">
    <location>
        <begin position="401"/>
        <end position="421"/>
    </location>
</feature>
<feature type="transmembrane region" description="Helical" evidence="9">
    <location>
        <begin position="624"/>
        <end position="645"/>
    </location>
</feature>
<dbReference type="NCBIfam" id="TIGR01129">
    <property type="entry name" value="secD"/>
    <property type="match status" value="1"/>
</dbReference>
<evidence type="ECO:0000256" key="6">
    <source>
        <dbReference type="ARBA" id="ARBA00022989"/>
    </source>
</evidence>
<evidence type="ECO:0000256" key="10">
    <source>
        <dbReference type="HAMAP-Rule" id="MF_01464"/>
    </source>
</evidence>
<keyword evidence="7 9" id="KW-0811">Translocation</keyword>
<evidence type="ECO:0000256" key="9">
    <source>
        <dbReference type="HAMAP-Rule" id="MF_01463"/>
    </source>
</evidence>
<dbReference type="HAMAP" id="MF_01464_B">
    <property type="entry name" value="SecF_B"/>
    <property type="match status" value="1"/>
</dbReference>
<dbReference type="Pfam" id="PF22599">
    <property type="entry name" value="SecDF_P1_head"/>
    <property type="match status" value="1"/>
</dbReference>
<feature type="transmembrane region" description="Helical" evidence="9">
    <location>
        <begin position="6"/>
        <end position="22"/>
    </location>
</feature>
<protein>
    <recommendedName>
        <fullName evidence="9 10">Multifunctional fusion protein</fullName>
    </recommendedName>
    <domain>
        <recommendedName>
            <fullName evidence="9">Protein translocase subunit SecD</fullName>
        </recommendedName>
    </domain>
    <domain>
        <recommendedName>
            <fullName evidence="10">Protein-export membrane protein SecF</fullName>
        </recommendedName>
    </domain>
</protein>
<keyword evidence="3 9" id="KW-1003">Cell membrane</keyword>
<feature type="domain" description="Protein export membrane protein SecD/SecF C-terminal" evidence="11">
    <location>
        <begin position="285"/>
        <end position="450"/>
    </location>
</feature>
<dbReference type="InterPro" id="IPR005665">
    <property type="entry name" value="SecF_bac"/>
</dbReference>
<accession>A0A0R2RP52</accession>
<dbReference type="NCBIfam" id="TIGR00966">
    <property type="entry name" value="transloc_SecF"/>
    <property type="match status" value="1"/>
</dbReference>
<name>A0A0R2RP52_9BACT</name>
<feature type="transmembrane region" description="Helical" evidence="9">
    <location>
        <begin position="427"/>
        <end position="448"/>
    </location>
</feature>
<dbReference type="GO" id="GO:0043952">
    <property type="term" value="P:protein transport by the Sec complex"/>
    <property type="evidence" value="ECO:0007669"/>
    <property type="project" value="UniProtKB-UniRule"/>
</dbReference>
<dbReference type="GO" id="GO:0005886">
    <property type="term" value="C:plasma membrane"/>
    <property type="evidence" value="ECO:0007669"/>
    <property type="project" value="UniProtKB-SubCell"/>
</dbReference>
<dbReference type="GO" id="GO:0006605">
    <property type="term" value="P:protein targeting"/>
    <property type="evidence" value="ECO:0007669"/>
    <property type="project" value="UniProtKB-UniRule"/>
</dbReference>
<dbReference type="Gene3D" id="1.20.1640.10">
    <property type="entry name" value="Multidrug efflux transporter AcrB transmembrane domain"/>
    <property type="match status" value="2"/>
</dbReference>
<evidence type="ECO:0000256" key="5">
    <source>
        <dbReference type="ARBA" id="ARBA00022927"/>
    </source>
</evidence>
<comment type="subunit">
    <text evidence="9">Forms a complex with SecF. Part of the essential Sec protein translocation apparatus which comprises SecA, SecYEG and auxiliary proteins SecDF. Other proteins may also be involved.</text>
</comment>
<keyword evidence="4 9" id="KW-0812">Transmembrane</keyword>
<feature type="transmembrane region" description="Helical" evidence="9">
    <location>
        <begin position="703"/>
        <end position="724"/>
    </location>
</feature>
<feature type="transmembrane region" description="Helical" evidence="9">
    <location>
        <begin position="600"/>
        <end position="617"/>
    </location>
</feature>
<dbReference type="InterPro" id="IPR048631">
    <property type="entry name" value="SecD_1st"/>
</dbReference>
<dbReference type="InterPro" id="IPR022645">
    <property type="entry name" value="SecD/SecF_bac"/>
</dbReference>
<comment type="function">
    <text evidence="9">Part of the Sec protein translocase complex. Interacts with the SecYEG preprotein conducting channel. SecDF uses the proton motive force (PMF) to complete protein translocation after the ATP-dependent function of SecA.</text>
</comment>
<dbReference type="Proteomes" id="UP000051269">
    <property type="component" value="Unassembled WGS sequence"/>
</dbReference>
<dbReference type="GO" id="GO:0015450">
    <property type="term" value="F:protein-transporting ATPase activity"/>
    <property type="evidence" value="ECO:0007669"/>
    <property type="project" value="InterPro"/>
</dbReference>
<keyword evidence="5 9" id="KW-0653">Protein transport</keyword>
<dbReference type="PRINTS" id="PR01755">
    <property type="entry name" value="SECFTRNLCASE"/>
</dbReference>
<gene>
    <name evidence="10" type="primary">secF</name>
    <name evidence="9" type="synonym">secD</name>
    <name evidence="14" type="ORF">ABR82_03175</name>
</gene>
<dbReference type="NCBIfam" id="TIGR00916">
    <property type="entry name" value="2A0604s01"/>
    <property type="match status" value="2"/>
</dbReference>
<comment type="similarity">
    <text evidence="9">Belongs to the SecD/SecF family. SecD subfamily.</text>
</comment>
<evidence type="ECO:0000313" key="15">
    <source>
        <dbReference type="Proteomes" id="UP000051269"/>
    </source>
</evidence>
<feature type="transmembrane region" description="Helical" evidence="9">
    <location>
        <begin position="485"/>
        <end position="502"/>
    </location>
</feature>
<dbReference type="PANTHER" id="PTHR30081:SF1">
    <property type="entry name" value="PROTEIN TRANSLOCASE SUBUNIT SECD"/>
    <property type="match status" value="1"/>
</dbReference>
<proteinExistence type="inferred from homology"/>
<reference evidence="14 15" key="1">
    <citation type="submission" date="2015-10" db="EMBL/GenBank/DDBJ databases">
        <title>Metagenome-Assembled Genomes uncover a global brackish microbiome.</title>
        <authorList>
            <person name="Hugerth L.W."/>
            <person name="Larsson J."/>
            <person name="Alneberg J."/>
            <person name="Lindh M.V."/>
            <person name="Legrand C."/>
            <person name="Pinhassi J."/>
            <person name="Andersson A.F."/>
        </authorList>
    </citation>
    <scope>NUCLEOTIDE SEQUENCE [LARGE SCALE GENOMIC DNA]</scope>
    <source>
        <strain evidence="14">BACL18 MAG-120507-bin52</strain>
    </source>
</reference>
<feature type="transmembrane region" description="Helical" evidence="9">
    <location>
        <begin position="358"/>
        <end position="380"/>
    </location>
</feature>
<dbReference type="Gene3D" id="3.30.1360.200">
    <property type="match status" value="1"/>
</dbReference>
<dbReference type="InterPro" id="IPR055344">
    <property type="entry name" value="SecD_SecF_C_bact"/>
</dbReference>
<dbReference type="Pfam" id="PF21760">
    <property type="entry name" value="SecD_1st"/>
    <property type="match status" value="1"/>
</dbReference>
<comment type="caution">
    <text evidence="14">The sequence shown here is derived from an EMBL/GenBank/DDBJ whole genome shotgun (WGS) entry which is preliminary data.</text>
</comment>
<evidence type="ECO:0000256" key="8">
    <source>
        <dbReference type="ARBA" id="ARBA00023136"/>
    </source>
</evidence>
<dbReference type="AlphaFoldDB" id="A0A0R2RP52"/>
<feature type="domain" description="Protein translocase subunit SecDF P1" evidence="12">
    <location>
        <begin position="85"/>
        <end position="145"/>
    </location>
</feature>
<evidence type="ECO:0000259" key="11">
    <source>
        <dbReference type="Pfam" id="PF02355"/>
    </source>
</evidence>
<feature type="domain" description="SecDF P1 head subdomain" evidence="13">
    <location>
        <begin position="182"/>
        <end position="279"/>
    </location>
</feature>
<dbReference type="InterPro" id="IPR022813">
    <property type="entry name" value="SecD/SecF_arch_bac"/>
</dbReference>
<dbReference type="InterPro" id="IPR054384">
    <property type="entry name" value="SecDF_P1_head"/>
</dbReference>
<dbReference type="InterPro" id="IPR005791">
    <property type="entry name" value="SecD"/>
</dbReference>
<evidence type="ECO:0000313" key="14">
    <source>
        <dbReference type="EMBL" id="KRO62576.1"/>
    </source>
</evidence>
<feature type="transmembrane region" description="Helical" evidence="9">
    <location>
        <begin position="730"/>
        <end position="753"/>
    </location>
</feature>
<dbReference type="Pfam" id="PF02355">
    <property type="entry name" value="SecD_SecF_C"/>
    <property type="match status" value="2"/>
</dbReference>
<feature type="transmembrane region" description="Helical" evidence="9">
    <location>
        <begin position="306"/>
        <end position="325"/>
    </location>
</feature>
<feature type="transmembrane region" description="Helical" evidence="9">
    <location>
        <begin position="651"/>
        <end position="672"/>
    </location>
</feature>
<evidence type="ECO:0000256" key="2">
    <source>
        <dbReference type="ARBA" id="ARBA00022448"/>
    </source>
</evidence>
<dbReference type="PANTHER" id="PTHR30081">
    <property type="entry name" value="PROTEIN-EXPORT MEMBRANE PROTEIN SEC"/>
    <property type="match status" value="1"/>
</dbReference>
<evidence type="ECO:0000256" key="4">
    <source>
        <dbReference type="ARBA" id="ARBA00022692"/>
    </source>
</evidence>
<feature type="transmembrane region" description="Helical" evidence="9">
    <location>
        <begin position="332"/>
        <end position="352"/>
    </location>
</feature>
<keyword evidence="8 9" id="KW-0472">Membrane</keyword>
<feature type="domain" description="Protein export membrane protein SecD/SecF C-terminal" evidence="11">
    <location>
        <begin position="575"/>
        <end position="755"/>
    </location>
</feature>
<feature type="transmembrane region" description="Helical" evidence="9">
    <location>
        <begin position="29"/>
        <end position="49"/>
    </location>
</feature>
<evidence type="ECO:0000256" key="7">
    <source>
        <dbReference type="ARBA" id="ARBA00023010"/>
    </source>
</evidence>
<dbReference type="InterPro" id="IPR048634">
    <property type="entry name" value="SecD_SecF_C"/>
</dbReference>
<dbReference type="EMBL" id="LIBO01000056">
    <property type="protein sequence ID" value="KRO62576.1"/>
    <property type="molecule type" value="Genomic_DNA"/>
</dbReference>
<keyword evidence="2 9" id="KW-0813">Transport</keyword>
<evidence type="ECO:0000259" key="13">
    <source>
        <dbReference type="Pfam" id="PF22599"/>
    </source>
</evidence>